<evidence type="ECO:0000313" key="3">
    <source>
        <dbReference type="Proteomes" id="UP000644282"/>
    </source>
</evidence>
<evidence type="ECO:0000259" key="1">
    <source>
        <dbReference type="Pfam" id="PF05406"/>
    </source>
</evidence>
<evidence type="ECO:0000313" key="2">
    <source>
        <dbReference type="EMBL" id="MBE8432032.1"/>
    </source>
</evidence>
<dbReference type="Proteomes" id="UP000644282">
    <property type="component" value="Unassembled WGS sequence"/>
</dbReference>
<dbReference type="AlphaFoldDB" id="A0AA40WEM5"/>
<name>A0AA40WEM5_LEPIR</name>
<reference evidence="2" key="1">
    <citation type="submission" date="2020-10" db="EMBL/GenBank/DDBJ databases">
        <title>New Zealand Leptospira genomics.</title>
        <authorList>
            <person name="Wilkinson D.A."/>
            <person name="Nisa S."/>
            <person name="Moinet M."/>
            <person name="Benschop J."/>
        </authorList>
    </citation>
    <scope>NUCLEOTIDE SEQUENCE</scope>
    <source>
        <strain evidence="2">ESR8</strain>
    </source>
</reference>
<dbReference type="EMBL" id="JADDXF010000201">
    <property type="protein sequence ID" value="MBE8432032.1"/>
    <property type="molecule type" value="Genomic_DNA"/>
</dbReference>
<comment type="caution">
    <text evidence="2">The sequence shown here is derived from an EMBL/GenBank/DDBJ whole genome shotgun (WGS) entry which is preliminary data.</text>
</comment>
<dbReference type="Gene3D" id="2.20.140.10">
    <property type="entry name" value="WGR domain"/>
    <property type="match status" value="1"/>
</dbReference>
<accession>A0AA40WEM5</accession>
<dbReference type="InterPro" id="IPR008893">
    <property type="entry name" value="WGR_domain"/>
</dbReference>
<organism evidence="2 3">
    <name type="scientific">Leptospira interrogans serovar Pomona</name>
    <dbReference type="NCBI Taxonomy" id="44276"/>
    <lineage>
        <taxon>Bacteria</taxon>
        <taxon>Pseudomonadati</taxon>
        <taxon>Spirochaetota</taxon>
        <taxon>Spirochaetia</taxon>
        <taxon>Leptospirales</taxon>
        <taxon>Leptospiraceae</taxon>
        <taxon>Leptospira</taxon>
    </lineage>
</organism>
<feature type="domain" description="WGR" evidence="1">
    <location>
        <begin position="2"/>
        <end position="36"/>
    </location>
</feature>
<feature type="non-terminal residue" evidence="2">
    <location>
        <position position="36"/>
    </location>
</feature>
<sequence>MKQALTYQDGSSNKFWNIEVTGNSFTVTYGKIGTAG</sequence>
<protein>
    <submittedName>
        <fullName evidence="2">WGR domain-containing protein</fullName>
    </submittedName>
</protein>
<proteinExistence type="predicted"/>
<dbReference type="Pfam" id="PF05406">
    <property type="entry name" value="WGR"/>
    <property type="match status" value="1"/>
</dbReference>
<gene>
    <name evidence="2" type="ORF">IQB77_19920</name>
</gene>
<dbReference type="RefSeq" id="WP_193825915.1">
    <property type="nucleotide sequence ID" value="NZ_JADDXF010000201.1"/>
</dbReference>